<feature type="transmembrane region" description="Helical" evidence="1">
    <location>
        <begin position="220"/>
        <end position="237"/>
    </location>
</feature>
<evidence type="ECO:0000256" key="1">
    <source>
        <dbReference type="SAM" id="Phobius"/>
    </source>
</evidence>
<keyword evidence="1" id="KW-0812">Transmembrane</keyword>
<reference evidence="2 3" key="1">
    <citation type="journal article" date="2016" name="Nat. Commun.">
        <title>Thousands of microbial genomes shed light on interconnected biogeochemical processes in an aquifer system.</title>
        <authorList>
            <person name="Anantharaman K."/>
            <person name="Brown C.T."/>
            <person name="Hug L.A."/>
            <person name="Sharon I."/>
            <person name="Castelle C.J."/>
            <person name="Probst A.J."/>
            <person name="Thomas B.C."/>
            <person name="Singh A."/>
            <person name="Wilkins M.J."/>
            <person name="Karaoz U."/>
            <person name="Brodie E.L."/>
            <person name="Williams K.H."/>
            <person name="Hubbard S.S."/>
            <person name="Banfield J.F."/>
        </authorList>
    </citation>
    <scope>NUCLEOTIDE SEQUENCE [LARGE SCALE GENOMIC DNA]</scope>
</reference>
<evidence type="ECO:0000313" key="3">
    <source>
        <dbReference type="Proteomes" id="UP000177082"/>
    </source>
</evidence>
<dbReference type="Proteomes" id="UP000177082">
    <property type="component" value="Unassembled WGS sequence"/>
</dbReference>
<feature type="transmembrane region" description="Helical" evidence="1">
    <location>
        <begin position="258"/>
        <end position="277"/>
    </location>
</feature>
<keyword evidence="1" id="KW-0472">Membrane</keyword>
<sequence>MLKIKSAKISSNKPLYWSQFYELSFGNFKFFVYLGLTSFKGKEAENKAKIFFKFIEEQLRGDEVVRPKLLRLKEILELSTKQTKITSDDDLALVLLDDRVVSIVLKGKLKTFLLRDGKLVTVAASVGEVTSISGPIKSDDSFMVTTSNVVSKWGKGIIKASLEEESPESSIERLLAVLSSGQEKTSCLVFTVSREQYYQEKTKPHELAINFGVFKTLFRMFRGLVVFVLDFFIRLLPERKIVVEAGVTDIAIEKKRKSAFLIAIILIFLLVISVFYGSRQRTLKIEKLKYETIVSDINHRLEEALSLYGLNPDRSRELVLSVKESLPNLEKLQIPESEYGEVISRFDSVSGQVLGEYDTEPELFLDLTLSSDGFEGEMGSLSHDTLHVLDKGGGKLLRIDINTKSTQITGGPDEVSGSIDLAGYLERVYVLKKDAIYKVDETGSKKVAEEDFGGNALIKAYAGNVYILDKSGSEILRYLGLGDNLGSGQTWLTESEGQDFSDIVSWAIDGSIWLLDRNGAVYRYASGRRLSVDSTLVSKYIKNSFKITTSEENRNLYFLDSGSNKIVVFDKEGGFVAQYSTGELGNVKDIFVSESSRKILLLTGPNLYTLELKHLQ</sequence>
<dbReference type="Gene3D" id="2.120.10.30">
    <property type="entry name" value="TolB, C-terminal domain"/>
    <property type="match status" value="1"/>
</dbReference>
<comment type="caution">
    <text evidence="2">The sequence shown here is derived from an EMBL/GenBank/DDBJ whole genome shotgun (WGS) entry which is preliminary data.</text>
</comment>
<dbReference type="EMBL" id="MGHF01000001">
    <property type="protein sequence ID" value="OGM65297.1"/>
    <property type="molecule type" value="Genomic_DNA"/>
</dbReference>
<dbReference type="AlphaFoldDB" id="A0A1F8BMK8"/>
<accession>A0A1F8BMK8</accession>
<gene>
    <name evidence="2" type="ORF">A2961_01685</name>
</gene>
<proteinExistence type="predicted"/>
<organism evidence="2 3">
    <name type="scientific">Candidatus Woesebacteria bacterium RIFCSPLOWO2_01_FULL_39_21</name>
    <dbReference type="NCBI Taxonomy" id="1802519"/>
    <lineage>
        <taxon>Bacteria</taxon>
        <taxon>Candidatus Woeseibacteriota</taxon>
    </lineage>
</organism>
<dbReference type="SUPFAM" id="SSF101898">
    <property type="entry name" value="NHL repeat"/>
    <property type="match status" value="1"/>
</dbReference>
<protein>
    <submittedName>
        <fullName evidence="2">Uncharacterized protein</fullName>
    </submittedName>
</protein>
<name>A0A1F8BMK8_9BACT</name>
<dbReference type="InterPro" id="IPR011042">
    <property type="entry name" value="6-blade_b-propeller_TolB-like"/>
</dbReference>
<keyword evidence="1" id="KW-1133">Transmembrane helix</keyword>
<evidence type="ECO:0000313" key="2">
    <source>
        <dbReference type="EMBL" id="OGM65297.1"/>
    </source>
</evidence>
<dbReference type="STRING" id="1802519.A2961_01685"/>